<dbReference type="Gene3D" id="3.40.30.10">
    <property type="entry name" value="Glutaredoxin"/>
    <property type="match status" value="1"/>
</dbReference>
<keyword evidence="4" id="KW-0812">Transmembrane</keyword>
<dbReference type="PROSITE" id="PS00194">
    <property type="entry name" value="THIOREDOXIN_1"/>
    <property type="match status" value="1"/>
</dbReference>
<dbReference type="PANTHER" id="PTHR42852">
    <property type="entry name" value="THIOL:DISULFIDE INTERCHANGE PROTEIN DSBE"/>
    <property type="match status" value="1"/>
</dbReference>
<keyword evidence="2" id="KW-0201">Cytochrome c-type biogenesis</keyword>
<keyword evidence="7" id="KW-1185">Reference proteome</keyword>
<accession>A0A2P2E9C8</accession>
<protein>
    <submittedName>
        <fullName evidence="6">Thiol:disulfide interchange protein TlpA</fullName>
    </submittedName>
</protein>
<dbReference type="Pfam" id="PF08534">
    <property type="entry name" value="Redoxin"/>
    <property type="match status" value="1"/>
</dbReference>
<feature type="transmembrane region" description="Helical" evidence="4">
    <location>
        <begin position="20"/>
        <end position="38"/>
    </location>
</feature>
<sequence length="208" mass="22289">MSDEQPAGKDNLVSAKPKKAQWVLLGILLIGVLLYGLYRIVPISHGGRDLAAFAAGPLKGLEIAKDPVPQPPNSFAGPDGTPTQLSAFHGKVVLVNLWATWCAPCVTEMPTLAGLQRAMGDQDFKVVAISVDREKDAAKAKQELAELGKGSLAFYHDPKMAIVYPLKARGFPTSILYDRDGKELARLAGEADWNSPEARALIQAAMAD</sequence>
<organism evidence="6 7">
    <name type="scientific">Candidatus Phycosocius bacilliformis</name>
    <dbReference type="NCBI Taxonomy" id="1445552"/>
    <lineage>
        <taxon>Bacteria</taxon>
        <taxon>Pseudomonadati</taxon>
        <taxon>Pseudomonadota</taxon>
        <taxon>Alphaproteobacteria</taxon>
        <taxon>Caulobacterales</taxon>
        <taxon>Caulobacterales incertae sedis</taxon>
        <taxon>Candidatus Phycosocius</taxon>
    </lineage>
</organism>
<feature type="domain" description="Thioredoxin" evidence="5">
    <location>
        <begin position="64"/>
        <end position="207"/>
    </location>
</feature>
<evidence type="ECO:0000256" key="1">
    <source>
        <dbReference type="ARBA" id="ARBA00004196"/>
    </source>
</evidence>
<dbReference type="InterPro" id="IPR017937">
    <property type="entry name" value="Thioredoxin_CS"/>
</dbReference>
<keyword evidence="3" id="KW-0676">Redox-active center</keyword>
<dbReference type="GO" id="GO:0017004">
    <property type="term" value="P:cytochrome complex assembly"/>
    <property type="evidence" value="ECO:0007669"/>
    <property type="project" value="UniProtKB-KW"/>
</dbReference>
<keyword evidence="4" id="KW-0472">Membrane</keyword>
<evidence type="ECO:0000313" key="6">
    <source>
        <dbReference type="EMBL" id="GBF57670.1"/>
    </source>
</evidence>
<dbReference type="SUPFAM" id="SSF52833">
    <property type="entry name" value="Thioredoxin-like"/>
    <property type="match status" value="1"/>
</dbReference>
<evidence type="ECO:0000256" key="4">
    <source>
        <dbReference type="SAM" id="Phobius"/>
    </source>
</evidence>
<gene>
    <name evidence="6" type="primary">tlpA</name>
    <name evidence="6" type="ORF">PbB2_01339</name>
</gene>
<dbReference type="PANTHER" id="PTHR42852:SF18">
    <property type="entry name" value="CHROMOSOME UNDETERMINED SCAFFOLD_47, WHOLE GENOME SHOTGUN SEQUENCE"/>
    <property type="match status" value="1"/>
</dbReference>
<dbReference type="EMBL" id="BFBR01000003">
    <property type="protein sequence ID" value="GBF57670.1"/>
    <property type="molecule type" value="Genomic_DNA"/>
</dbReference>
<dbReference type="GO" id="GO:0030313">
    <property type="term" value="C:cell envelope"/>
    <property type="evidence" value="ECO:0007669"/>
    <property type="project" value="UniProtKB-SubCell"/>
</dbReference>
<evidence type="ECO:0000256" key="3">
    <source>
        <dbReference type="ARBA" id="ARBA00023284"/>
    </source>
</evidence>
<name>A0A2P2E9C8_9PROT</name>
<reference evidence="6 7" key="1">
    <citation type="journal article" date="2018" name="Genome Announc.">
        <title>Draft Genome Sequence of "Candidatus Phycosocius bacilliformis," an Alphaproteobacterial Ectosymbiont of the Hydrocarbon-Producing Green Alga Botryococcus braunii.</title>
        <authorList>
            <person name="Tanabe Y."/>
            <person name="Yamaguchi H."/>
            <person name="Watanabe M.M."/>
        </authorList>
    </citation>
    <scope>NUCLEOTIDE SEQUENCE [LARGE SCALE GENOMIC DNA]</scope>
    <source>
        <strain evidence="6 7">BOTRYCO-2</strain>
    </source>
</reference>
<dbReference type="InterPro" id="IPR013740">
    <property type="entry name" value="Redoxin"/>
</dbReference>
<dbReference type="PROSITE" id="PS51352">
    <property type="entry name" value="THIOREDOXIN_2"/>
    <property type="match status" value="1"/>
</dbReference>
<comment type="subcellular location">
    <subcellularLocation>
        <location evidence="1">Cell envelope</location>
    </subcellularLocation>
</comment>
<evidence type="ECO:0000259" key="5">
    <source>
        <dbReference type="PROSITE" id="PS51352"/>
    </source>
</evidence>
<dbReference type="CDD" id="cd02966">
    <property type="entry name" value="TlpA_like_family"/>
    <property type="match status" value="1"/>
</dbReference>
<dbReference type="RefSeq" id="WP_192576210.1">
    <property type="nucleotide sequence ID" value="NZ_BFBR01000003.1"/>
</dbReference>
<keyword evidence="4" id="KW-1133">Transmembrane helix</keyword>
<comment type="caution">
    <text evidence="6">The sequence shown here is derived from an EMBL/GenBank/DDBJ whole genome shotgun (WGS) entry which is preliminary data.</text>
</comment>
<evidence type="ECO:0000256" key="2">
    <source>
        <dbReference type="ARBA" id="ARBA00022748"/>
    </source>
</evidence>
<proteinExistence type="predicted"/>
<dbReference type="Proteomes" id="UP000245086">
    <property type="component" value="Unassembled WGS sequence"/>
</dbReference>
<dbReference type="InterPro" id="IPR013766">
    <property type="entry name" value="Thioredoxin_domain"/>
</dbReference>
<dbReference type="AlphaFoldDB" id="A0A2P2E9C8"/>
<dbReference type="InterPro" id="IPR050553">
    <property type="entry name" value="Thioredoxin_ResA/DsbE_sf"/>
</dbReference>
<evidence type="ECO:0000313" key="7">
    <source>
        <dbReference type="Proteomes" id="UP000245086"/>
    </source>
</evidence>
<dbReference type="GO" id="GO:0015036">
    <property type="term" value="F:disulfide oxidoreductase activity"/>
    <property type="evidence" value="ECO:0007669"/>
    <property type="project" value="UniProtKB-ARBA"/>
</dbReference>
<dbReference type="InterPro" id="IPR036249">
    <property type="entry name" value="Thioredoxin-like_sf"/>
</dbReference>